<evidence type="ECO:0000256" key="11">
    <source>
        <dbReference type="ARBA" id="ARBA00023012"/>
    </source>
</evidence>
<feature type="domain" description="Histidine kinase" evidence="14">
    <location>
        <begin position="381"/>
        <end position="599"/>
    </location>
</feature>
<dbReference type="SMART" id="SM00304">
    <property type="entry name" value="HAMP"/>
    <property type="match status" value="1"/>
</dbReference>
<sequence>MIKKSITLKLWLLLISTVAASLLAVGFSFHQLLGSHYSRQQVEDMLAAARAMAQSLAGAEGGSLYNQAEILGKVAGTGVIIIDRNGLVLSCTGDGGSMGMGMHMGMRMGRGWNRPSPENGTWPVAGMRLNGDEVREVLAGNTVVKRGYQEIFNSSMLLVAVPIQDERGVAGAVILFAPEASLGAAMAAVDHLILYSGAGVVLLATLVAFYAARRVTHSLRQMSSAARRMAQGDFSGRVPVKAEDELGQLAASLNFLAEELARTMAALSREKEKLDRVVKGMTDGVLAFSLNGQVLFANPQAEKLLGMPLPQGMMLPAELFKFLRTALDDDAGGELKFRDRVFAVRAAPLQEDGDGQAAVAIIQDITETKKLEQFRQEFLAGVSHDLRTPLTFIQGYAEALADGLAAGEKERQEYINIILAEAVRLRRLVDDLLELNKMAAGQLPLEMAVIDVKELLAGVVRKFRPLLAEQGLELELEMPPSLPTVRADAGRLEQVMTNLLDNARNHTPPGGRIKVTAGQVDKDIKVSVIDTGSGIPAEDLPYIWERFYKVDKSRSRRDGGSGLGLAIVKSLVEAHGGRVEVESQLGKGSTFSFYLPSSL</sequence>
<evidence type="ECO:0000256" key="4">
    <source>
        <dbReference type="ARBA" id="ARBA00022553"/>
    </source>
</evidence>
<dbReference type="SUPFAM" id="SSF158472">
    <property type="entry name" value="HAMP domain-like"/>
    <property type="match status" value="1"/>
</dbReference>
<dbReference type="InterPro" id="IPR005467">
    <property type="entry name" value="His_kinase_dom"/>
</dbReference>
<comment type="subcellular location">
    <subcellularLocation>
        <location evidence="2">Membrane</location>
        <topology evidence="2">Multi-pass membrane protein</topology>
    </subcellularLocation>
</comment>
<dbReference type="InterPro" id="IPR050351">
    <property type="entry name" value="BphY/WalK/GraS-like"/>
</dbReference>
<keyword evidence="9" id="KW-0067">ATP-binding</keyword>
<dbReference type="InterPro" id="IPR003660">
    <property type="entry name" value="HAMP_dom"/>
</dbReference>
<comment type="catalytic activity">
    <reaction evidence="1">
        <text>ATP + protein L-histidine = ADP + protein N-phospho-L-histidine.</text>
        <dbReference type="EC" id="2.7.13.3"/>
    </reaction>
</comment>
<dbReference type="PROSITE" id="PS50112">
    <property type="entry name" value="PAS"/>
    <property type="match status" value="1"/>
</dbReference>
<dbReference type="PROSITE" id="PS50109">
    <property type="entry name" value="HIS_KIN"/>
    <property type="match status" value="1"/>
</dbReference>
<dbReference type="InterPro" id="IPR000014">
    <property type="entry name" value="PAS"/>
</dbReference>
<dbReference type="EC" id="2.7.13.3" evidence="3"/>
<evidence type="ECO:0000256" key="13">
    <source>
        <dbReference type="SAM" id="Phobius"/>
    </source>
</evidence>
<dbReference type="GO" id="GO:0016020">
    <property type="term" value="C:membrane"/>
    <property type="evidence" value="ECO:0007669"/>
    <property type="project" value="UniProtKB-SubCell"/>
</dbReference>
<proteinExistence type="predicted"/>
<reference evidence="17 18" key="1">
    <citation type="submission" date="2018-03" db="EMBL/GenBank/DDBJ databases">
        <title>Genome sequence of Moorella humiferrea DSM 23265.</title>
        <authorList>
            <person name="Poehlein A."/>
            <person name="Daniel R."/>
        </authorList>
    </citation>
    <scope>NUCLEOTIDE SEQUENCE [LARGE SCALE GENOMIC DNA]</scope>
    <source>
        <strain evidence="17 18">DSM 23265</strain>
    </source>
</reference>
<evidence type="ECO:0000313" key="17">
    <source>
        <dbReference type="EMBL" id="PRR70213.1"/>
    </source>
</evidence>
<dbReference type="GO" id="GO:0005524">
    <property type="term" value="F:ATP binding"/>
    <property type="evidence" value="ECO:0007669"/>
    <property type="project" value="UniProtKB-KW"/>
</dbReference>
<dbReference type="Pfam" id="PF00512">
    <property type="entry name" value="HisKA"/>
    <property type="match status" value="1"/>
</dbReference>
<dbReference type="PANTHER" id="PTHR42878:SF7">
    <property type="entry name" value="SENSOR HISTIDINE KINASE GLRK"/>
    <property type="match status" value="1"/>
</dbReference>
<evidence type="ECO:0000256" key="2">
    <source>
        <dbReference type="ARBA" id="ARBA00004141"/>
    </source>
</evidence>
<keyword evidence="8 17" id="KW-0418">Kinase</keyword>
<dbReference type="SMART" id="SM00388">
    <property type="entry name" value="HisKA"/>
    <property type="match status" value="1"/>
</dbReference>
<keyword evidence="10 13" id="KW-1133">Transmembrane helix</keyword>
<dbReference type="InterPro" id="IPR003661">
    <property type="entry name" value="HisK_dim/P_dom"/>
</dbReference>
<keyword evidence="11" id="KW-0902">Two-component regulatory system</keyword>
<dbReference type="InterPro" id="IPR036097">
    <property type="entry name" value="HisK_dim/P_sf"/>
</dbReference>
<dbReference type="PROSITE" id="PS50885">
    <property type="entry name" value="HAMP"/>
    <property type="match status" value="1"/>
</dbReference>
<dbReference type="CDD" id="cd00130">
    <property type="entry name" value="PAS"/>
    <property type="match status" value="1"/>
</dbReference>
<feature type="domain" description="PAS" evidence="15">
    <location>
        <begin position="270"/>
        <end position="307"/>
    </location>
</feature>
<dbReference type="Gene3D" id="3.30.565.10">
    <property type="entry name" value="Histidine kinase-like ATPase, C-terminal domain"/>
    <property type="match status" value="1"/>
</dbReference>
<dbReference type="AlphaFoldDB" id="A0A2T0AMV8"/>
<organism evidence="17 18">
    <name type="scientific">Neomoorella humiferrea</name>
    <dbReference type="NCBI Taxonomy" id="676965"/>
    <lineage>
        <taxon>Bacteria</taxon>
        <taxon>Bacillati</taxon>
        <taxon>Bacillota</taxon>
        <taxon>Clostridia</taxon>
        <taxon>Neomoorellales</taxon>
        <taxon>Neomoorellaceae</taxon>
        <taxon>Neomoorella</taxon>
    </lineage>
</organism>
<dbReference type="GO" id="GO:0000155">
    <property type="term" value="F:phosphorelay sensor kinase activity"/>
    <property type="evidence" value="ECO:0007669"/>
    <property type="project" value="InterPro"/>
</dbReference>
<keyword evidence="18" id="KW-1185">Reference proteome</keyword>
<dbReference type="InterPro" id="IPR036890">
    <property type="entry name" value="HATPase_C_sf"/>
</dbReference>
<dbReference type="FunFam" id="3.30.565.10:FF:000006">
    <property type="entry name" value="Sensor histidine kinase WalK"/>
    <property type="match status" value="1"/>
</dbReference>
<dbReference type="CDD" id="cd06225">
    <property type="entry name" value="HAMP"/>
    <property type="match status" value="1"/>
</dbReference>
<evidence type="ECO:0000256" key="3">
    <source>
        <dbReference type="ARBA" id="ARBA00012438"/>
    </source>
</evidence>
<name>A0A2T0AMV8_9FIRM</name>
<gene>
    <name evidence="17" type="primary">yycG</name>
    <name evidence="17" type="ORF">MOHU_20040</name>
</gene>
<dbReference type="OrthoDB" id="9796330at2"/>
<dbReference type="GO" id="GO:0007234">
    <property type="term" value="P:osmosensory signaling via phosphorelay pathway"/>
    <property type="evidence" value="ECO:0007669"/>
    <property type="project" value="TreeGrafter"/>
</dbReference>
<dbReference type="CDD" id="cd00082">
    <property type="entry name" value="HisKA"/>
    <property type="match status" value="1"/>
</dbReference>
<dbReference type="Pfam" id="PF00672">
    <property type="entry name" value="HAMP"/>
    <property type="match status" value="1"/>
</dbReference>
<feature type="domain" description="HAMP" evidence="16">
    <location>
        <begin position="213"/>
        <end position="265"/>
    </location>
</feature>
<keyword evidence="5 17" id="KW-0808">Transferase</keyword>
<dbReference type="InterPro" id="IPR003594">
    <property type="entry name" value="HATPase_dom"/>
</dbReference>
<evidence type="ECO:0000256" key="5">
    <source>
        <dbReference type="ARBA" id="ARBA00022679"/>
    </source>
</evidence>
<evidence type="ECO:0000259" key="14">
    <source>
        <dbReference type="PROSITE" id="PS50109"/>
    </source>
</evidence>
<dbReference type="CDD" id="cd00075">
    <property type="entry name" value="HATPase"/>
    <property type="match status" value="1"/>
</dbReference>
<dbReference type="SUPFAM" id="SSF47384">
    <property type="entry name" value="Homodimeric domain of signal transducing histidine kinase"/>
    <property type="match status" value="1"/>
</dbReference>
<dbReference type="SUPFAM" id="SSF55785">
    <property type="entry name" value="PYP-like sensor domain (PAS domain)"/>
    <property type="match status" value="1"/>
</dbReference>
<dbReference type="SMART" id="SM00387">
    <property type="entry name" value="HATPase_c"/>
    <property type="match status" value="1"/>
</dbReference>
<dbReference type="Gene3D" id="3.30.450.20">
    <property type="entry name" value="PAS domain"/>
    <property type="match status" value="1"/>
</dbReference>
<evidence type="ECO:0000256" key="12">
    <source>
        <dbReference type="ARBA" id="ARBA00023136"/>
    </source>
</evidence>
<accession>A0A2T0AMV8</accession>
<evidence type="ECO:0000259" key="15">
    <source>
        <dbReference type="PROSITE" id="PS50112"/>
    </source>
</evidence>
<evidence type="ECO:0000256" key="9">
    <source>
        <dbReference type="ARBA" id="ARBA00022840"/>
    </source>
</evidence>
<comment type="caution">
    <text evidence="17">The sequence shown here is derived from an EMBL/GenBank/DDBJ whole genome shotgun (WGS) entry which is preliminary data.</text>
</comment>
<evidence type="ECO:0000256" key="1">
    <source>
        <dbReference type="ARBA" id="ARBA00000085"/>
    </source>
</evidence>
<dbReference type="Gene3D" id="1.10.287.130">
    <property type="match status" value="1"/>
</dbReference>
<dbReference type="GO" id="GO:0000156">
    <property type="term" value="F:phosphorelay response regulator activity"/>
    <property type="evidence" value="ECO:0007669"/>
    <property type="project" value="TreeGrafter"/>
</dbReference>
<keyword evidence="7" id="KW-0547">Nucleotide-binding</keyword>
<dbReference type="PANTHER" id="PTHR42878">
    <property type="entry name" value="TWO-COMPONENT HISTIDINE KINASE"/>
    <property type="match status" value="1"/>
</dbReference>
<evidence type="ECO:0000259" key="16">
    <source>
        <dbReference type="PROSITE" id="PS50885"/>
    </source>
</evidence>
<dbReference type="EMBL" id="PVXM01000049">
    <property type="protein sequence ID" value="PRR70213.1"/>
    <property type="molecule type" value="Genomic_DNA"/>
</dbReference>
<dbReference type="GO" id="GO:0030295">
    <property type="term" value="F:protein kinase activator activity"/>
    <property type="evidence" value="ECO:0007669"/>
    <property type="project" value="TreeGrafter"/>
</dbReference>
<dbReference type="SUPFAM" id="SSF55874">
    <property type="entry name" value="ATPase domain of HSP90 chaperone/DNA topoisomerase II/histidine kinase"/>
    <property type="match status" value="1"/>
</dbReference>
<keyword evidence="4" id="KW-0597">Phosphoprotein</keyword>
<feature type="transmembrane region" description="Helical" evidence="13">
    <location>
        <begin position="192"/>
        <end position="212"/>
    </location>
</feature>
<evidence type="ECO:0000256" key="7">
    <source>
        <dbReference type="ARBA" id="ARBA00022741"/>
    </source>
</evidence>
<evidence type="ECO:0000256" key="10">
    <source>
        <dbReference type="ARBA" id="ARBA00022989"/>
    </source>
</evidence>
<keyword evidence="12 13" id="KW-0472">Membrane</keyword>
<dbReference type="InterPro" id="IPR035965">
    <property type="entry name" value="PAS-like_dom_sf"/>
</dbReference>
<protein>
    <recommendedName>
        <fullName evidence="3">histidine kinase</fullName>
        <ecNumber evidence="3">2.7.13.3</ecNumber>
    </recommendedName>
</protein>
<dbReference type="RefSeq" id="WP_106005931.1">
    <property type="nucleotide sequence ID" value="NZ_CP136419.1"/>
</dbReference>
<evidence type="ECO:0000256" key="8">
    <source>
        <dbReference type="ARBA" id="ARBA00022777"/>
    </source>
</evidence>
<dbReference type="Proteomes" id="UP000238415">
    <property type="component" value="Unassembled WGS sequence"/>
</dbReference>
<dbReference type="Gene3D" id="6.10.340.10">
    <property type="match status" value="1"/>
</dbReference>
<dbReference type="InterPro" id="IPR004358">
    <property type="entry name" value="Sig_transdc_His_kin-like_C"/>
</dbReference>
<dbReference type="PRINTS" id="PR00344">
    <property type="entry name" value="BCTRLSENSOR"/>
</dbReference>
<evidence type="ECO:0000313" key="18">
    <source>
        <dbReference type="Proteomes" id="UP000238415"/>
    </source>
</evidence>
<keyword evidence="6 13" id="KW-0812">Transmembrane</keyword>
<evidence type="ECO:0000256" key="6">
    <source>
        <dbReference type="ARBA" id="ARBA00022692"/>
    </source>
</evidence>
<dbReference type="Pfam" id="PF02518">
    <property type="entry name" value="HATPase_c"/>
    <property type="match status" value="1"/>
</dbReference>
<dbReference type="FunFam" id="1.10.287.130:FF:000001">
    <property type="entry name" value="Two-component sensor histidine kinase"/>
    <property type="match status" value="1"/>
</dbReference>